<feature type="signal peptide" evidence="1">
    <location>
        <begin position="1"/>
        <end position="23"/>
    </location>
</feature>
<sequence length="142" mass="15945">MRKRHIVSHIAILLIGLMLSCTTDSDGNFVYPEITDESTRASDDELLHTLYLEILELSSAFDCVNAMQWNYTPIGAKACGGPAGYIAYSSRLNERDFLKRVSHYSTQQALYNQKWGLFSTCDITPEPTGVICENGEPKLVYE</sequence>
<keyword evidence="1" id="KW-0732">Signal</keyword>
<organism evidence="2 3">
    <name type="scientific">Carboxylicivirga marina</name>
    <dbReference type="NCBI Taxonomy" id="2800988"/>
    <lineage>
        <taxon>Bacteria</taxon>
        <taxon>Pseudomonadati</taxon>
        <taxon>Bacteroidota</taxon>
        <taxon>Bacteroidia</taxon>
        <taxon>Marinilabiliales</taxon>
        <taxon>Marinilabiliaceae</taxon>
        <taxon>Carboxylicivirga</taxon>
    </lineage>
</organism>
<gene>
    <name evidence="2" type="ORF">JIV24_16030</name>
</gene>
<evidence type="ECO:0000313" key="2">
    <source>
        <dbReference type="EMBL" id="MBK3518857.1"/>
    </source>
</evidence>
<evidence type="ECO:0000313" key="3">
    <source>
        <dbReference type="Proteomes" id="UP000605676"/>
    </source>
</evidence>
<keyword evidence="3" id="KW-1185">Reference proteome</keyword>
<reference evidence="2 3" key="1">
    <citation type="submission" date="2021-01" db="EMBL/GenBank/DDBJ databases">
        <title>Carboxyliciviraga sp.nov., isolated from coastal sediments.</title>
        <authorList>
            <person name="Lu D."/>
            <person name="Zhang T."/>
        </authorList>
    </citation>
    <scope>NUCLEOTIDE SEQUENCE [LARGE SCALE GENOMIC DNA]</scope>
    <source>
        <strain evidence="2 3">N1Y132</strain>
    </source>
</reference>
<evidence type="ECO:0000256" key="1">
    <source>
        <dbReference type="SAM" id="SignalP"/>
    </source>
</evidence>
<feature type="chain" id="PRO_5046345499" description="Lipoprotein" evidence="1">
    <location>
        <begin position="24"/>
        <end position="142"/>
    </location>
</feature>
<dbReference type="Proteomes" id="UP000605676">
    <property type="component" value="Unassembled WGS sequence"/>
</dbReference>
<accession>A0ABS1HMS8</accession>
<comment type="caution">
    <text evidence="2">The sequence shown here is derived from an EMBL/GenBank/DDBJ whole genome shotgun (WGS) entry which is preliminary data.</text>
</comment>
<dbReference type="EMBL" id="JAENRR010000043">
    <property type="protein sequence ID" value="MBK3518857.1"/>
    <property type="molecule type" value="Genomic_DNA"/>
</dbReference>
<dbReference type="PROSITE" id="PS51257">
    <property type="entry name" value="PROKAR_LIPOPROTEIN"/>
    <property type="match status" value="1"/>
</dbReference>
<name>A0ABS1HMS8_9BACT</name>
<protein>
    <recommendedName>
        <fullName evidence="4">Lipoprotein</fullName>
    </recommendedName>
</protein>
<dbReference type="RefSeq" id="WP_200466074.1">
    <property type="nucleotide sequence ID" value="NZ_JAENRR010000043.1"/>
</dbReference>
<evidence type="ECO:0008006" key="4">
    <source>
        <dbReference type="Google" id="ProtNLM"/>
    </source>
</evidence>
<proteinExistence type="predicted"/>